<proteinExistence type="predicted"/>
<keyword evidence="7" id="KW-1185">Reference proteome</keyword>
<evidence type="ECO:0000259" key="5">
    <source>
        <dbReference type="Pfam" id="PF07940"/>
    </source>
</evidence>
<keyword evidence="2" id="KW-0732">Signal</keyword>
<comment type="subcellular location">
    <subcellularLocation>
        <location evidence="1">Periplasm</location>
    </subcellularLocation>
</comment>
<feature type="domain" description="Heparinase II/III-like C-terminal" evidence="5">
    <location>
        <begin position="387"/>
        <end position="604"/>
    </location>
</feature>
<evidence type="ECO:0000256" key="1">
    <source>
        <dbReference type="ARBA" id="ARBA00004418"/>
    </source>
</evidence>
<protein>
    <recommendedName>
        <fullName evidence="5">Heparinase II/III-like C-terminal domain-containing protein</fullName>
    </recommendedName>
</protein>
<dbReference type="SUPFAM" id="SSF48230">
    <property type="entry name" value="Chondroitin AC/alginate lyase"/>
    <property type="match status" value="1"/>
</dbReference>
<evidence type="ECO:0000313" key="6">
    <source>
        <dbReference type="EMBL" id="MDP9835399.1"/>
    </source>
</evidence>
<dbReference type="Pfam" id="PF07940">
    <property type="entry name" value="Hepar_II_III_C"/>
    <property type="match status" value="1"/>
</dbReference>
<dbReference type="PANTHER" id="PTHR39210:SF1">
    <property type="entry name" value="HEPARIN-SULFATE LYASE"/>
    <property type="match status" value="1"/>
</dbReference>
<dbReference type="PANTHER" id="PTHR39210">
    <property type="entry name" value="HEPARIN-SULFATE LYASE"/>
    <property type="match status" value="1"/>
</dbReference>
<evidence type="ECO:0000256" key="3">
    <source>
        <dbReference type="ARBA" id="ARBA00022764"/>
    </source>
</evidence>
<dbReference type="Proteomes" id="UP001241472">
    <property type="component" value="Unassembled WGS sequence"/>
</dbReference>
<sequence length="638" mass="69188">MTFAWYVNRLRNMGAAEILHRVVEKARRISSRHRHGGWERYAPVPLTSVFPGLRQRVVHATAAEREVIASAAENVLAGKFSALGQTWPQRAPDNLFPENLWSLDPVTGRHWPGAGTYTFDISYRHDGSRGDIKYAWEIGRLQVLPALAMHHVLAGDGKALAAIEEAIESWHRANPPFTGIGWASGIEVALRCISLIVVRDLLVDELNAATVARISRILSASLFWLKRFPSLHSSANNHLVAELAGEYLIGLALGQNVEQAERHLSEELLKQIFGDGGGAEQSPTYAAFTVELVLFCLVAARKKGRDFGTLVNERLQAFASFVAWLPSTAKFGDDDEGRVLTLGAESDYVGSVAAAIAGLFDTTGIASPQGDMRGLFFGHPKTFAQKPSGLRVFEDSGLSIWRARSGEGDVELVFDHGPLGYLSIAAHGHADALSLTLAIDGKPVLVDPGTWAYGSGGIWRNWFRSTMAHNTLNIAGESQSIMSGAFNWSHKADATLVEYVSGENWSLTAEHGGYEQRFGARHQRKIRLEQGNIIITDLLLGTARPAEIVFQLAPHLEAHIDGTLVRVMDGEGPVLHLQFPEGDISVSSGGEKPGDGGWVSPCFGVKMPAPRLCWNGSVGGSGVNIVLSPVMPLSPSQR</sequence>
<accession>A0ABT9PNE3</accession>
<dbReference type="RefSeq" id="WP_306829998.1">
    <property type="nucleotide sequence ID" value="NZ_JAUSRF010000001.1"/>
</dbReference>
<dbReference type="InterPro" id="IPR012480">
    <property type="entry name" value="Hepar_II_III_C"/>
</dbReference>
<dbReference type="EMBL" id="JAUSRF010000001">
    <property type="protein sequence ID" value="MDP9835399.1"/>
    <property type="molecule type" value="Genomic_DNA"/>
</dbReference>
<gene>
    <name evidence="6" type="ORF">J2T09_000140</name>
</gene>
<dbReference type="InterPro" id="IPR008929">
    <property type="entry name" value="Chondroitin_lyas"/>
</dbReference>
<evidence type="ECO:0000256" key="2">
    <source>
        <dbReference type="ARBA" id="ARBA00022729"/>
    </source>
</evidence>
<dbReference type="Gene3D" id="2.70.98.70">
    <property type="match status" value="1"/>
</dbReference>
<comment type="caution">
    <text evidence="6">The sequence shown here is derived from an EMBL/GenBank/DDBJ whole genome shotgun (WGS) entry which is preliminary data.</text>
</comment>
<keyword evidence="4" id="KW-0456">Lyase</keyword>
<dbReference type="Gene3D" id="1.50.10.100">
    <property type="entry name" value="Chondroitin AC/alginate lyase"/>
    <property type="match status" value="1"/>
</dbReference>
<organism evidence="6 7">
    <name type="scientific">Neorhizobium huautlense</name>
    <dbReference type="NCBI Taxonomy" id="67774"/>
    <lineage>
        <taxon>Bacteria</taxon>
        <taxon>Pseudomonadati</taxon>
        <taxon>Pseudomonadota</taxon>
        <taxon>Alphaproteobacteria</taxon>
        <taxon>Hyphomicrobiales</taxon>
        <taxon>Rhizobiaceae</taxon>
        <taxon>Rhizobium/Agrobacterium group</taxon>
        <taxon>Neorhizobium</taxon>
    </lineage>
</organism>
<evidence type="ECO:0000313" key="7">
    <source>
        <dbReference type="Proteomes" id="UP001241472"/>
    </source>
</evidence>
<reference evidence="6 7" key="1">
    <citation type="submission" date="2023-07" db="EMBL/GenBank/DDBJ databases">
        <title>Sorghum-associated microbial communities from plants grown in Nebraska, USA.</title>
        <authorList>
            <person name="Schachtman D."/>
        </authorList>
    </citation>
    <scope>NUCLEOTIDE SEQUENCE [LARGE SCALE GENOMIC DNA]</scope>
    <source>
        <strain evidence="6 7">DS1307</strain>
    </source>
</reference>
<keyword evidence="3" id="KW-0574">Periplasm</keyword>
<evidence type="ECO:0000256" key="4">
    <source>
        <dbReference type="ARBA" id="ARBA00023239"/>
    </source>
</evidence>
<name>A0ABT9PNE3_9HYPH</name>